<protein>
    <submittedName>
        <fullName evidence="2">Unannotated protein</fullName>
    </submittedName>
</protein>
<keyword evidence="1" id="KW-0533">Nickel</keyword>
<dbReference type="PANTHER" id="PTHR36566">
    <property type="entry name" value="NICKEL INSERTION PROTEIN-RELATED"/>
    <property type="match status" value="1"/>
</dbReference>
<dbReference type="EMBL" id="CAEZZV010000106">
    <property type="protein sequence ID" value="CAB4781347.1"/>
    <property type="molecule type" value="Genomic_DNA"/>
</dbReference>
<dbReference type="PANTHER" id="PTHR36566:SF1">
    <property type="entry name" value="PYRIDINIUM-3,5-BISTHIOCARBOXYLIC ACID MONONUCLEOTIDE NICKEL INSERTION PROTEIN"/>
    <property type="match status" value="1"/>
</dbReference>
<evidence type="ECO:0000256" key="1">
    <source>
        <dbReference type="ARBA" id="ARBA00022596"/>
    </source>
</evidence>
<reference evidence="2" key="1">
    <citation type="submission" date="2020-05" db="EMBL/GenBank/DDBJ databases">
        <authorList>
            <person name="Chiriac C."/>
            <person name="Salcher M."/>
            <person name="Ghai R."/>
            <person name="Kavagutti S V."/>
        </authorList>
    </citation>
    <scope>NUCLEOTIDE SEQUENCE</scope>
</reference>
<gene>
    <name evidence="2" type="ORF">UFOPK2921_00887</name>
</gene>
<name>A0A6J6WGR1_9ZZZZ</name>
<sequence length="292" mass="30774">MFHVLAEVEAKIHNVNIDDIEFHEVGSVDAIIDIVGVCAALEVLNIEKIYCGNIAFGHGHINTAHGVLPNPAPAVTALCALRNVTMIGLDDHRELATPTGVALMVALAESFGVMPSMGVHAVGYGAGTADISGRANVVQVIIGDATETSVLSGTGQTVQLLEANVDDVTGEVVAHTIASLLSAGAHDAWASPIVMKKGRPAFTVHALCDPSLIEKISAVLVRETGTLGLRGTTLQRWPQTRTEKTVAIDGYDIRVKISGDRVKVEYDDALLAATALNIPLREVLLRAEQSAQ</sequence>
<dbReference type="InterPro" id="IPR002822">
    <property type="entry name" value="Ni_insertion"/>
</dbReference>
<dbReference type="Pfam" id="PF01969">
    <property type="entry name" value="Ni_insertion"/>
    <property type="match status" value="1"/>
</dbReference>
<dbReference type="AlphaFoldDB" id="A0A6J6WGR1"/>
<proteinExistence type="predicted"/>
<organism evidence="2">
    <name type="scientific">freshwater metagenome</name>
    <dbReference type="NCBI Taxonomy" id="449393"/>
    <lineage>
        <taxon>unclassified sequences</taxon>
        <taxon>metagenomes</taxon>
        <taxon>ecological metagenomes</taxon>
    </lineage>
</organism>
<evidence type="ECO:0000313" key="2">
    <source>
        <dbReference type="EMBL" id="CAB4781347.1"/>
    </source>
</evidence>
<accession>A0A6J6WGR1</accession>
<dbReference type="Gene3D" id="3.30.70.1380">
    <property type="entry name" value="Transcriptional regulatory protein pf0864 domain like"/>
    <property type="match status" value="1"/>
</dbReference>